<protein>
    <submittedName>
        <fullName evidence="2">Uncharacterized protein</fullName>
    </submittedName>
</protein>
<feature type="region of interest" description="Disordered" evidence="1">
    <location>
        <begin position="1"/>
        <end position="67"/>
    </location>
</feature>
<reference evidence="2 3" key="1">
    <citation type="submission" date="2016-02" db="EMBL/GenBank/DDBJ databases">
        <title>Genome analysis of coral dinoflagellate symbionts highlights evolutionary adaptations to a symbiotic lifestyle.</title>
        <authorList>
            <person name="Aranda M."/>
            <person name="Li Y."/>
            <person name="Liew Y.J."/>
            <person name="Baumgarten S."/>
            <person name="Simakov O."/>
            <person name="Wilson M."/>
            <person name="Piel J."/>
            <person name="Ashoor H."/>
            <person name="Bougouffa S."/>
            <person name="Bajic V.B."/>
            <person name="Ryu T."/>
            <person name="Ravasi T."/>
            <person name="Bayer T."/>
            <person name="Micklem G."/>
            <person name="Kim H."/>
            <person name="Bhak J."/>
            <person name="Lajeunesse T.C."/>
            <person name="Voolstra C.R."/>
        </authorList>
    </citation>
    <scope>NUCLEOTIDE SEQUENCE [LARGE SCALE GENOMIC DNA]</scope>
    <source>
        <strain evidence="2 3">CCMP2467</strain>
    </source>
</reference>
<evidence type="ECO:0000313" key="3">
    <source>
        <dbReference type="Proteomes" id="UP000186817"/>
    </source>
</evidence>
<comment type="caution">
    <text evidence="2">The sequence shown here is derived from an EMBL/GenBank/DDBJ whole genome shotgun (WGS) entry which is preliminary data.</text>
</comment>
<evidence type="ECO:0000313" key="2">
    <source>
        <dbReference type="EMBL" id="OLP96944.1"/>
    </source>
</evidence>
<sequence>MASEKRPSKTCRTPHPAATKVGLEGVPRGGVRSAFAQGAGLRQPRRSPRGDEKHPSADRAGSSHLDPAGFLSLDVARKLSEHFKAKEAMTSHLSTRSSREVEMGSRRNIIEEGDSTPLLEAIEL</sequence>
<dbReference type="EMBL" id="LSRX01000450">
    <property type="protein sequence ID" value="OLP96944.1"/>
    <property type="molecule type" value="Genomic_DNA"/>
</dbReference>
<keyword evidence="3" id="KW-1185">Reference proteome</keyword>
<feature type="region of interest" description="Disordered" evidence="1">
    <location>
        <begin position="85"/>
        <end position="116"/>
    </location>
</feature>
<dbReference type="Proteomes" id="UP000186817">
    <property type="component" value="Unassembled WGS sequence"/>
</dbReference>
<accession>A0A1Q9DP47</accession>
<proteinExistence type="predicted"/>
<evidence type="ECO:0000256" key="1">
    <source>
        <dbReference type="SAM" id="MobiDB-lite"/>
    </source>
</evidence>
<dbReference type="AlphaFoldDB" id="A0A1Q9DP47"/>
<name>A0A1Q9DP47_SYMMI</name>
<feature type="compositionally biased region" description="Basic and acidic residues" evidence="1">
    <location>
        <begin position="97"/>
        <end position="110"/>
    </location>
</feature>
<organism evidence="2 3">
    <name type="scientific">Symbiodinium microadriaticum</name>
    <name type="common">Dinoflagellate</name>
    <name type="synonym">Zooxanthella microadriatica</name>
    <dbReference type="NCBI Taxonomy" id="2951"/>
    <lineage>
        <taxon>Eukaryota</taxon>
        <taxon>Sar</taxon>
        <taxon>Alveolata</taxon>
        <taxon>Dinophyceae</taxon>
        <taxon>Suessiales</taxon>
        <taxon>Symbiodiniaceae</taxon>
        <taxon>Symbiodinium</taxon>
    </lineage>
</organism>
<gene>
    <name evidence="2" type="ORF">AK812_SmicGene20768</name>
</gene>
<feature type="compositionally biased region" description="Basic and acidic residues" evidence="1">
    <location>
        <begin position="48"/>
        <end position="57"/>
    </location>
</feature>